<dbReference type="PROSITE" id="PS50172">
    <property type="entry name" value="BRCT"/>
    <property type="match status" value="2"/>
</dbReference>
<name>A0A182FHI4_ANOAL</name>
<dbReference type="GO" id="GO:0046872">
    <property type="term" value="F:metal ion binding"/>
    <property type="evidence" value="ECO:0007669"/>
    <property type="project" value="UniProtKB-KW"/>
</dbReference>
<feature type="region of interest" description="Disordered" evidence="5">
    <location>
        <begin position="647"/>
        <end position="695"/>
    </location>
</feature>
<dbReference type="CDD" id="cd00143">
    <property type="entry name" value="PP2Cc"/>
    <property type="match status" value="1"/>
</dbReference>
<dbReference type="GO" id="GO:0000278">
    <property type="term" value="P:mitotic cell cycle"/>
    <property type="evidence" value="ECO:0007669"/>
    <property type="project" value="TreeGrafter"/>
</dbReference>
<evidence type="ECO:0000313" key="6">
    <source>
        <dbReference type="EnsemblMetazoa" id="AALB005977-PA"/>
    </source>
</evidence>
<proteinExistence type="inferred from homology"/>
<dbReference type="SUPFAM" id="SSF81606">
    <property type="entry name" value="PP2C-like"/>
    <property type="match status" value="1"/>
</dbReference>
<keyword evidence="7" id="KW-1185">Reference proteome</keyword>
<sequence length="1621" mass="178882">MRDPIRITTPRSKRHSVGVTVQASVTVHAPCDAKVTIHRSPATKTAGHKNPVHRESGTPTTAAVGTSQRMSLHENLLMRILSTPSDQPLYERGTPPETQRTADDSFDSCLSGGGTPVPELFPDSSDDQLRCFTTPPGEGGANRAANPQMMRLMRDLNSPSATARMRALRALKSPGKLKSYGAFDVPHEEQEIITADERIEPVQRTIEDVLRNVCVYVEVRSGTDNRSDGIKQHIASLGARVNERLLKDTTHVIFKDGLLSTYQKAKKMNIPVVSILWIEACKRHVCLMNPDDFKISNHDRYDHPEVYKRIRRQKSMQPGANEAAGTRKRAVTGGVAAAKINAVLSPPTKLPTLHRISKDDGLEKILNEFEAENQFTGTGSSSEPIDEYDEMLQAAPKRMLERFRNTPTTTDSPAVGHGDATRPKNAEDDGEMDCTPTGVNGTVRSENMSLSRRVLFSADRSASTKKDKPLTQASRARRKTILFTPQMANVEEEATSNRQEHETNKTPAQQQGTRTRRKTIVATVGDRGSKEAPTPVVAPPTRTIRTRRSSMLANVEAEVQTLTLEESSVSIPTVPRIRRDRRKTIAFGIDENTPPHAAVPIGLSSKSRSSTKFNTICSPKDMDISSIPKPAISAAISSSLGNALERYQTGSTSMSENTKPTTESIHNSTRMSLATTSGQSVQSRRRTLFTPGGTSDTFMEALEVSETPPSNSSIHARTRPSSAFLQHGNGSSILHHPKPTSNSTPKEPAPKTLLEEYQSSLRFSSSRAPERRRQTIFDITMDIVDQRLSEINRRAAATAQRSSPEKSSSSSGSLLTPAQDALHSPPVQQTAISEYYRKATKSIEKINKPRELTTSSSSSNSASEAESILGAEAQPRRRKLFNVQTQDALFGTKPSAAKVATPKRRSLAPVQMDSDASVTSASVKKRRTTMLFQSPFEATQTVTAKKQPFQPGRGLPSMAATQNAASAGTRQYLATTNLHTEQSAFLKEAIGVLGGGFILETDVTANTTHLVTLEARRTINLLRALIRGLWIVRYDWIVASATAGHWLPEEQFELRDFSPAIQANRSERQAFGKHYRSDLFADYGPFWISPRCNVPPGQLRELLVLCHAKVTGNRGEARYLIIERDSAKDYRVNGEQVCVDALWILDSITINKVKKLSVKYRIERNVVTAASFIRGIHHEPALHRSSGGPPKLSPYDVNNILRANEHTQEFFGGSVKCYDSNQLASNSPIEDSRSEASCAHTAGLLLGIFDGHGGPACSQVISKRLMRYIAASLVPPDDLRQHLLNGAQSYSFLNCHNDKLEFVSEIKELYEKSFLQFANELTNTTLAGFQMHQTLENAFVRLDQDLSREAIEMPSLRTMSVAMSGAVALVAHIDGPHLHVASVGDCSAVLGTVTDTGQWVAKKLTNEHNSDNVGEVRRLLSEHPATERDTVIRGERLLGQLAPLRAMGDFRYKWSREQLEQLVVPQFGEQVIAPYYLTPPYLSACPEITHHILTPRDKFLIIASDGLWDTMSAMQTVHLVGEHMYGKAFLQPLTLPKHDITLGEISQMLSTRKAGLQKKPLDRNAATHLIRNALGGTEYGIEHSKLSHMLSLPQDIVRLFRDDITITVVYFDSEYLRNCPT</sequence>
<dbReference type="Pfam" id="PF00481">
    <property type="entry name" value="PP2C"/>
    <property type="match status" value="1"/>
</dbReference>
<dbReference type="Pfam" id="PF12738">
    <property type="entry name" value="PTCB-BRCT"/>
    <property type="match status" value="1"/>
</dbReference>
<feature type="region of interest" description="Disordered" evidence="5">
    <location>
        <begin position="405"/>
        <end position="517"/>
    </location>
</feature>
<feature type="compositionally biased region" description="Polar residues" evidence="5">
    <location>
        <begin position="722"/>
        <end position="732"/>
    </location>
</feature>
<dbReference type="SMART" id="SM00292">
    <property type="entry name" value="BRCT"/>
    <property type="match status" value="2"/>
</dbReference>
<keyword evidence="1" id="KW-0479">Metal-binding</keyword>
<dbReference type="InterPro" id="IPR022047">
    <property type="entry name" value="Microcephalin-like"/>
</dbReference>
<dbReference type="VEuPathDB" id="VectorBase:AALB005977"/>
<evidence type="ECO:0000256" key="4">
    <source>
        <dbReference type="RuleBase" id="RU003465"/>
    </source>
</evidence>
<dbReference type="EnsemblMetazoa" id="AALB005977-RA">
    <property type="protein sequence ID" value="AALB005977-PA"/>
    <property type="gene ID" value="AALB005977"/>
</dbReference>
<dbReference type="Proteomes" id="UP000069272">
    <property type="component" value="Chromosome 3L"/>
</dbReference>
<dbReference type="CDD" id="cd17751">
    <property type="entry name" value="BRCT_microcephalin_rpt3"/>
    <property type="match status" value="1"/>
</dbReference>
<dbReference type="CDD" id="cd17716">
    <property type="entry name" value="BRCT_microcephalin_rpt1"/>
    <property type="match status" value="1"/>
</dbReference>
<feature type="region of interest" description="Disordered" evidence="5">
    <location>
        <begin position="722"/>
        <end position="749"/>
    </location>
</feature>
<dbReference type="PROSITE" id="PS51746">
    <property type="entry name" value="PPM_2"/>
    <property type="match status" value="1"/>
</dbReference>
<reference evidence="6" key="2">
    <citation type="submission" date="2022-08" db="UniProtKB">
        <authorList>
            <consortium name="EnsemblMetazoa"/>
        </authorList>
    </citation>
    <scope>IDENTIFICATION</scope>
    <source>
        <strain evidence="6">STECLA/ALBI9_A</strain>
    </source>
</reference>
<keyword evidence="2 4" id="KW-0378">Hydrolase</keyword>
<dbReference type="STRING" id="7167.A0A182FHI4"/>
<reference evidence="6 7" key="1">
    <citation type="journal article" date="2017" name="G3 (Bethesda)">
        <title>The Physical Genome Mapping of Anopheles albimanus Corrected Scaffold Misassemblies and Identified Interarm Rearrangements in Genus Anopheles.</title>
        <authorList>
            <person name="Artemov G.N."/>
            <person name="Peery A.N."/>
            <person name="Jiang X."/>
            <person name="Tu Z."/>
            <person name="Stegniy V.N."/>
            <person name="Sharakhova M.V."/>
            <person name="Sharakhov I.V."/>
        </authorList>
    </citation>
    <scope>NUCLEOTIDE SEQUENCE [LARGE SCALE GENOMIC DNA]</scope>
    <source>
        <strain evidence="6 7">ALBI9_A</strain>
    </source>
</reference>
<feature type="compositionally biased region" description="Low complexity" evidence="5">
    <location>
        <begin position="855"/>
        <end position="867"/>
    </location>
</feature>
<evidence type="ECO:0000256" key="1">
    <source>
        <dbReference type="ARBA" id="ARBA00022723"/>
    </source>
</evidence>
<dbReference type="SUPFAM" id="SSF52113">
    <property type="entry name" value="BRCT domain"/>
    <property type="match status" value="2"/>
</dbReference>
<dbReference type="Gene3D" id="3.60.40.10">
    <property type="entry name" value="PPM-type phosphatase domain"/>
    <property type="match status" value="1"/>
</dbReference>
<evidence type="ECO:0000256" key="3">
    <source>
        <dbReference type="ARBA" id="ARBA00022912"/>
    </source>
</evidence>
<dbReference type="InterPro" id="IPR001357">
    <property type="entry name" value="BRCT_dom"/>
</dbReference>
<dbReference type="InterPro" id="IPR001932">
    <property type="entry name" value="PPM-type_phosphatase-like_dom"/>
</dbReference>
<feature type="region of interest" description="Disordered" evidence="5">
    <location>
        <begin position="794"/>
        <end position="827"/>
    </location>
</feature>
<feature type="region of interest" description="Disordered" evidence="5">
    <location>
        <begin position="846"/>
        <end position="877"/>
    </location>
</feature>
<dbReference type="InterPro" id="IPR036457">
    <property type="entry name" value="PPM-type-like_dom_sf"/>
</dbReference>
<dbReference type="PANTHER" id="PTHR14625">
    <property type="entry name" value="MICROCEPHALIN"/>
    <property type="match status" value="1"/>
</dbReference>
<feature type="compositionally biased region" description="Polar residues" evidence="5">
    <location>
        <begin position="57"/>
        <end position="68"/>
    </location>
</feature>
<dbReference type="InterPro" id="IPR036420">
    <property type="entry name" value="BRCT_dom_sf"/>
</dbReference>
<dbReference type="Gene3D" id="3.40.50.10190">
    <property type="entry name" value="BRCT domain"/>
    <property type="match status" value="3"/>
</dbReference>
<evidence type="ECO:0000313" key="7">
    <source>
        <dbReference type="Proteomes" id="UP000069272"/>
    </source>
</evidence>
<keyword evidence="3 4" id="KW-0904">Protein phosphatase</keyword>
<dbReference type="CDD" id="cd17736">
    <property type="entry name" value="BRCT_microcephalin_rpt2"/>
    <property type="match status" value="1"/>
</dbReference>
<dbReference type="SMART" id="SM00332">
    <property type="entry name" value="PP2Cc"/>
    <property type="match status" value="1"/>
</dbReference>
<evidence type="ECO:0000256" key="5">
    <source>
        <dbReference type="SAM" id="MobiDB-lite"/>
    </source>
</evidence>
<feature type="region of interest" description="Disordered" evidence="5">
    <location>
        <begin position="83"/>
        <end position="128"/>
    </location>
</feature>
<feature type="compositionally biased region" description="Polar residues" evidence="5">
    <location>
        <begin position="437"/>
        <end position="450"/>
    </location>
</feature>
<protein>
    <recommendedName>
        <fullName evidence="8">PPM-type phosphatase domain-containing protein</fullName>
    </recommendedName>
</protein>
<organism evidence="6 7">
    <name type="scientific">Anopheles albimanus</name>
    <name type="common">New world malaria mosquito</name>
    <dbReference type="NCBI Taxonomy" id="7167"/>
    <lineage>
        <taxon>Eukaryota</taxon>
        <taxon>Metazoa</taxon>
        <taxon>Ecdysozoa</taxon>
        <taxon>Arthropoda</taxon>
        <taxon>Hexapoda</taxon>
        <taxon>Insecta</taxon>
        <taxon>Pterygota</taxon>
        <taxon>Neoptera</taxon>
        <taxon>Endopterygota</taxon>
        <taxon>Diptera</taxon>
        <taxon>Nematocera</taxon>
        <taxon>Culicoidea</taxon>
        <taxon>Culicidae</taxon>
        <taxon>Anophelinae</taxon>
        <taxon>Anopheles</taxon>
    </lineage>
</organism>
<feature type="compositionally biased region" description="Polar residues" evidence="5">
    <location>
        <begin position="648"/>
        <end position="682"/>
    </location>
</feature>
<dbReference type="GO" id="GO:0004721">
    <property type="term" value="F:phosphoprotein phosphatase activity"/>
    <property type="evidence" value="ECO:0007669"/>
    <property type="project" value="UniProtKB-KW"/>
</dbReference>
<dbReference type="PROSITE" id="PS01032">
    <property type="entry name" value="PPM_1"/>
    <property type="match status" value="1"/>
</dbReference>
<evidence type="ECO:0000256" key="2">
    <source>
        <dbReference type="ARBA" id="ARBA00022801"/>
    </source>
</evidence>
<feature type="region of interest" description="Disordered" evidence="5">
    <location>
        <begin position="41"/>
        <end position="68"/>
    </location>
</feature>
<accession>A0A182FHI4</accession>
<evidence type="ECO:0008006" key="8">
    <source>
        <dbReference type="Google" id="ProtNLM"/>
    </source>
</evidence>
<dbReference type="InterPro" id="IPR000222">
    <property type="entry name" value="PP2C_BS"/>
</dbReference>
<dbReference type="VEuPathDB" id="VectorBase:AALB20_034722"/>
<dbReference type="PANTHER" id="PTHR14625:SF3">
    <property type="entry name" value="MICROCEPHALIN"/>
    <property type="match status" value="1"/>
</dbReference>
<comment type="similarity">
    <text evidence="4">Belongs to the PP2C family.</text>
</comment>